<dbReference type="AlphaFoldDB" id="A0AA38H3F1"/>
<evidence type="ECO:0000313" key="1">
    <source>
        <dbReference type="EMBL" id="KAI9632006.1"/>
    </source>
</evidence>
<protein>
    <submittedName>
        <fullName evidence="1">Uncharacterized protein</fullName>
    </submittedName>
</protein>
<comment type="caution">
    <text evidence="1">The sequence shown here is derived from an EMBL/GenBank/DDBJ whole genome shotgun (WGS) entry which is preliminary data.</text>
</comment>
<name>A0AA38H3F1_9TREE</name>
<organism evidence="1 2">
    <name type="scientific">Dioszegia hungarica</name>
    <dbReference type="NCBI Taxonomy" id="4972"/>
    <lineage>
        <taxon>Eukaryota</taxon>
        <taxon>Fungi</taxon>
        <taxon>Dikarya</taxon>
        <taxon>Basidiomycota</taxon>
        <taxon>Agaricomycotina</taxon>
        <taxon>Tremellomycetes</taxon>
        <taxon>Tremellales</taxon>
        <taxon>Bulleribasidiaceae</taxon>
        <taxon>Dioszegia</taxon>
    </lineage>
</organism>
<reference evidence="1" key="1">
    <citation type="journal article" date="2022" name="G3 (Bethesda)">
        <title>High quality genome of the basidiomycete yeast Dioszegia hungarica PDD-24b-2 isolated from cloud water.</title>
        <authorList>
            <person name="Jarrige D."/>
            <person name="Haridas S."/>
            <person name="Bleykasten-Grosshans C."/>
            <person name="Joly M."/>
            <person name="Nadalig T."/>
            <person name="Sancelme M."/>
            <person name="Vuilleumier S."/>
            <person name="Grigoriev I.V."/>
            <person name="Amato P."/>
            <person name="Bringel F."/>
        </authorList>
    </citation>
    <scope>NUCLEOTIDE SEQUENCE</scope>
    <source>
        <strain evidence="1">PDD-24b-2</strain>
    </source>
</reference>
<sequence>MPSAPSAHEISCLLRPEGAHSWPLTLVQGDGHRPSGPRISVTVNHENQALCQDLLHRLRTLKKSEAYKTVRAEVAQLAKSERSTAWLNTLTSILHAVLTKPDPTPGETKIYNTTDQAEWGDYKCQHKRSDCETFDLDEPENPDGELVKDSLLASLATGKVKVLQYADLAPYYQSDHSGATGCVPVYAIYTKTSEKGLDLQELSNCLEGLGWDVTRPSSLRNAEKITMSLPRAWQENVWQAVREQNSKSRLQNLSRREFSVVEGLRREGKDPRRREA</sequence>
<dbReference type="RefSeq" id="XP_052941783.1">
    <property type="nucleotide sequence ID" value="XM_053091646.1"/>
</dbReference>
<dbReference type="EMBL" id="JAKWFO010000016">
    <property type="protein sequence ID" value="KAI9632006.1"/>
    <property type="molecule type" value="Genomic_DNA"/>
</dbReference>
<evidence type="ECO:0000313" key="2">
    <source>
        <dbReference type="Proteomes" id="UP001164286"/>
    </source>
</evidence>
<proteinExistence type="predicted"/>
<dbReference type="GeneID" id="77730851"/>
<dbReference type="Proteomes" id="UP001164286">
    <property type="component" value="Unassembled WGS sequence"/>
</dbReference>
<keyword evidence="2" id="KW-1185">Reference proteome</keyword>
<accession>A0AA38H3F1</accession>
<gene>
    <name evidence="1" type="ORF">MKK02DRAFT_41648</name>
</gene>